<dbReference type="Pfam" id="PF00348">
    <property type="entry name" value="polyprenyl_synt"/>
    <property type="match status" value="1"/>
</dbReference>
<keyword evidence="5" id="KW-0460">Magnesium</keyword>
<dbReference type="SUPFAM" id="SSF48576">
    <property type="entry name" value="Terpenoid synthases"/>
    <property type="match status" value="1"/>
</dbReference>
<dbReference type="InterPro" id="IPR008949">
    <property type="entry name" value="Isoprenoid_synthase_dom_sf"/>
</dbReference>
<proteinExistence type="inferred from homology"/>
<evidence type="ECO:0000256" key="1">
    <source>
        <dbReference type="ARBA" id="ARBA00001946"/>
    </source>
</evidence>
<dbReference type="Proteomes" id="UP000435649">
    <property type="component" value="Unassembled WGS sequence"/>
</dbReference>
<evidence type="ECO:0000256" key="2">
    <source>
        <dbReference type="ARBA" id="ARBA00006706"/>
    </source>
</evidence>
<dbReference type="PANTHER" id="PTHR12001:SF85">
    <property type="entry name" value="SHORT CHAIN ISOPRENYL DIPHOSPHATE SYNTHASE"/>
    <property type="match status" value="1"/>
</dbReference>
<dbReference type="SFLD" id="SFLDS00005">
    <property type="entry name" value="Isoprenoid_Synthase_Type_I"/>
    <property type="match status" value="1"/>
</dbReference>
<accession>A0A844G6X3</accession>
<dbReference type="InterPro" id="IPR000092">
    <property type="entry name" value="Polyprenyl_synt"/>
</dbReference>
<protein>
    <submittedName>
        <fullName evidence="7">Polyprenyl synthetase family protein</fullName>
    </submittedName>
</protein>
<organism evidence="7 8">
    <name type="scientific">Victivallis lenta</name>
    <dbReference type="NCBI Taxonomy" id="2606640"/>
    <lineage>
        <taxon>Bacteria</taxon>
        <taxon>Pseudomonadati</taxon>
        <taxon>Lentisphaerota</taxon>
        <taxon>Lentisphaeria</taxon>
        <taxon>Victivallales</taxon>
        <taxon>Victivallaceae</taxon>
        <taxon>Victivallis</taxon>
    </lineage>
</organism>
<evidence type="ECO:0000256" key="4">
    <source>
        <dbReference type="ARBA" id="ARBA00022723"/>
    </source>
</evidence>
<dbReference type="PANTHER" id="PTHR12001">
    <property type="entry name" value="GERANYLGERANYL PYROPHOSPHATE SYNTHASE"/>
    <property type="match status" value="1"/>
</dbReference>
<dbReference type="GO" id="GO:0008299">
    <property type="term" value="P:isoprenoid biosynthetic process"/>
    <property type="evidence" value="ECO:0007669"/>
    <property type="project" value="InterPro"/>
</dbReference>
<comment type="cofactor">
    <cofactor evidence="1">
        <name>Mg(2+)</name>
        <dbReference type="ChEBI" id="CHEBI:18420"/>
    </cofactor>
</comment>
<dbReference type="SFLD" id="SFLDG01017">
    <property type="entry name" value="Polyprenyl_Transferase_Like"/>
    <property type="match status" value="1"/>
</dbReference>
<gene>
    <name evidence="7" type="ORF">FYJ85_16470</name>
</gene>
<dbReference type="EMBL" id="VUNS01000021">
    <property type="protein sequence ID" value="MST98635.1"/>
    <property type="molecule type" value="Genomic_DNA"/>
</dbReference>
<evidence type="ECO:0000256" key="3">
    <source>
        <dbReference type="ARBA" id="ARBA00022679"/>
    </source>
</evidence>
<dbReference type="GO" id="GO:0046872">
    <property type="term" value="F:metal ion binding"/>
    <property type="evidence" value="ECO:0007669"/>
    <property type="project" value="UniProtKB-KW"/>
</dbReference>
<dbReference type="CDD" id="cd00685">
    <property type="entry name" value="Trans_IPPS_HT"/>
    <property type="match status" value="1"/>
</dbReference>
<reference evidence="7 8" key="1">
    <citation type="submission" date="2019-08" db="EMBL/GenBank/DDBJ databases">
        <title>In-depth cultivation of the pig gut microbiome towards novel bacterial diversity and tailored functional studies.</title>
        <authorList>
            <person name="Wylensek D."/>
            <person name="Hitch T.C.A."/>
            <person name="Clavel T."/>
        </authorList>
    </citation>
    <scope>NUCLEOTIDE SEQUENCE [LARGE SCALE GENOMIC DNA]</scope>
    <source>
        <strain evidence="7 8">BBE-744-WT-12</strain>
    </source>
</reference>
<sequence>MQEHLKKVSAAIDKLLAADRYPQTIRPDYLRAAVLDYPQNGGKRLRPAILIWCCRLLGGRESAALYPAAAAEVCHNWTLVHDDIIDQDTTRRNRPTCHVALAGGSRSRFGLAAAEADRTGRDFAILTGDIQQGWANDLLLRATEHGVPAKVTVGVMRRFQELANRELICGEALDVEFSLRMLESIGLDEVREMLRGKTGALLRFCAEAGAMIALETDDPETPEVRKLGEFALAAGNAFQLRDDYLGIFGNFEMLGKSLGGDLREGKATILLLSTLQMASAADRNRLLRMLGHREYTPHDLETVRRIMVDSGAAGVLEREEAELADRAKSILKEFPANVYRKCLLELVDYLIEREK</sequence>
<evidence type="ECO:0000313" key="7">
    <source>
        <dbReference type="EMBL" id="MST98635.1"/>
    </source>
</evidence>
<evidence type="ECO:0000256" key="5">
    <source>
        <dbReference type="ARBA" id="ARBA00022842"/>
    </source>
</evidence>
<comment type="similarity">
    <text evidence="2 6">Belongs to the FPP/GGPP synthase family.</text>
</comment>
<name>A0A844G6X3_9BACT</name>
<keyword evidence="8" id="KW-1185">Reference proteome</keyword>
<comment type="caution">
    <text evidence="7">The sequence shown here is derived from an EMBL/GenBank/DDBJ whole genome shotgun (WGS) entry which is preliminary data.</text>
</comment>
<dbReference type="AlphaFoldDB" id="A0A844G6X3"/>
<evidence type="ECO:0000313" key="8">
    <source>
        <dbReference type="Proteomes" id="UP000435649"/>
    </source>
</evidence>
<dbReference type="Gene3D" id="1.10.600.10">
    <property type="entry name" value="Farnesyl Diphosphate Synthase"/>
    <property type="match status" value="1"/>
</dbReference>
<keyword evidence="3 6" id="KW-0808">Transferase</keyword>
<evidence type="ECO:0000256" key="6">
    <source>
        <dbReference type="RuleBase" id="RU004466"/>
    </source>
</evidence>
<keyword evidence="4" id="KW-0479">Metal-binding</keyword>
<dbReference type="RefSeq" id="WP_106055504.1">
    <property type="nucleotide sequence ID" value="NZ_VUNS01000021.1"/>
</dbReference>
<dbReference type="GO" id="GO:0004659">
    <property type="term" value="F:prenyltransferase activity"/>
    <property type="evidence" value="ECO:0007669"/>
    <property type="project" value="InterPro"/>
</dbReference>